<feature type="short sequence motif" description="Histidine triad motif" evidence="2 3">
    <location>
        <begin position="141"/>
        <end position="145"/>
    </location>
</feature>
<accession>A0AAN9VXU2</accession>
<dbReference type="GO" id="GO:0003824">
    <property type="term" value="F:catalytic activity"/>
    <property type="evidence" value="ECO:0007669"/>
    <property type="project" value="InterPro"/>
</dbReference>
<dbReference type="PROSITE" id="PS51084">
    <property type="entry name" value="HIT_2"/>
    <property type="match status" value="1"/>
</dbReference>
<evidence type="ECO:0000313" key="5">
    <source>
        <dbReference type="EMBL" id="KAK7869797.1"/>
    </source>
</evidence>
<dbReference type="PRINTS" id="PR00332">
    <property type="entry name" value="HISTRIAD"/>
</dbReference>
<dbReference type="Proteomes" id="UP001378592">
    <property type="component" value="Unassembled WGS sequence"/>
</dbReference>
<dbReference type="InterPro" id="IPR019808">
    <property type="entry name" value="Histidine_triad_CS"/>
</dbReference>
<organism evidence="5 6">
    <name type="scientific">Gryllus longicercus</name>
    <dbReference type="NCBI Taxonomy" id="2509291"/>
    <lineage>
        <taxon>Eukaryota</taxon>
        <taxon>Metazoa</taxon>
        <taxon>Ecdysozoa</taxon>
        <taxon>Arthropoda</taxon>
        <taxon>Hexapoda</taxon>
        <taxon>Insecta</taxon>
        <taxon>Pterygota</taxon>
        <taxon>Neoptera</taxon>
        <taxon>Polyneoptera</taxon>
        <taxon>Orthoptera</taxon>
        <taxon>Ensifera</taxon>
        <taxon>Gryllidea</taxon>
        <taxon>Grylloidea</taxon>
        <taxon>Gryllidae</taxon>
        <taxon>Gryllinae</taxon>
        <taxon>Gryllus</taxon>
    </lineage>
</organism>
<feature type="domain" description="HIT" evidence="4">
    <location>
        <begin position="50"/>
        <end position="157"/>
    </location>
</feature>
<dbReference type="Pfam" id="PF01230">
    <property type="entry name" value="HIT"/>
    <property type="match status" value="1"/>
</dbReference>
<dbReference type="Gene3D" id="3.30.428.10">
    <property type="entry name" value="HIT-like"/>
    <property type="match status" value="1"/>
</dbReference>
<dbReference type="InterPro" id="IPR001310">
    <property type="entry name" value="Histidine_triad_HIT"/>
</dbReference>
<dbReference type="AlphaFoldDB" id="A0AAN9VXU2"/>
<evidence type="ECO:0000256" key="1">
    <source>
        <dbReference type="PIRSR" id="PIRSR601310-1"/>
    </source>
</evidence>
<gene>
    <name evidence="5" type="ORF">R5R35_008322</name>
</gene>
<feature type="active site" description="Tele-AMP-histidine intermediate" evidence="1">
    <location>
        <position position="143"/>
    </location>
</feature>
<keyword evidence="6" id="KW-1185">Reference proteome</keyword>
<dbReference type="CDD" id="cd01276">
    <property type="entry name" value="PKCI_related"/>
    <property type="match status" value="1"/>
</dbReference>
<proteinExistence type="predicted"/>
<evidence type="ECO:0000256" key="2">
    <source>
        <dbReference type="PIRSR" id="PIRSR601310-3"/>
    </source>
</evidence>
<evidence type="ECO:0000256" key="3">
    <source>
        <dbReference type="PROSITE-ProRule" id="PRU00464"/>
    </source>
</evidence>
<dbReference type="PANTHER" id="PTHR23089">
    <property type="entry name" value="HISTIDINE TRIAD HIT PROTEIN"/>
    <property type="match status" value="1"/>
</dbReference>
<dbReference type="InterPro" id="IPR011146">
    <property type="entry name" value="HIT-like"/>
</dbReference>
<name>A0AAN9VXU2_9ORTH</name>
<dbReference type="EMBL" id="JAZDUA010000069">
    <property type="protein sequence ID" value="KAK7869797.1"/>
    <property type="molecule type" value="Genomic_DNA"/>
</dbReference>
<evidence type="ECO:0000259" key="4">
    <source>
        <dbReference type="PROSITE" id="PS51084"/>
    </source>
</evidence>
<evidence type="ECO:0000313" key="6">
    <source>
        <dbReference type="Proteomes" id="UP001378592"/>
    </source>
</evidence>
<protein>
    <recommendedName>
        <fullName evidence="4">HIT domain-containing protein</fullName>
    </recommendedName>
</protein>
<dbReference type="PROSITE" id="PS00892">
    <property type="entry name" value="HIT_1"/>
    <property type="match status" value="1"/>
</dbReference>
<comment type="caution">
    <text evidence="5">The sequence shown here is derived from an EMBL/GenBank/DDBJ whole genome shotgun (WGS) entry which is preliminary data.</text>
</comment>
<sequence>MQFTKASLRCFFSFNRAIIRRQSFQIRRLYCTNEINRAQSAKRNRPMVTIFEQIIKREIPADIVYEDEKCLAFKDVNPQAPTHLLLIPKKRIPMISDAVDSDQELLGYLMLIARRLANERLQKGYRLVINNGPDGCQSVYHLHIHILGGRQLGWPPG</sequence>
<dbReference type="InterPro" id="IPR036265">
    <property type="entry name" value="HIT-like_sf"/>
</dbReference>
<dbReference type="FunFam" id="3.30.428.10:FF:000005">
    <property type="entry name" value="Histidine triad nucleotide-binding protein 1"/>
    <property type="match status" value="1"/>
</dbReference>
<dbReference type="SUPFAM" id="SSF54197">
    <property type="entry name" value="HIT-like"/>
    <property type="match status" value="1"/>
</dbReference>
<reference evidence="5 6" key="1">
    <citation type="submission" date="2024-03" db="EMBL/GenBank/DDBJ databases">
        <title>The genome assembly and annotation of the cricket Gryllus longicercus Weissman &amp; Gray.</title>
        <authorList>
            <person name="Szrajer S."/>
            <person name="Gray D."/>
            <person name="Ylla G."/>
        </authorList>
    </citation>
    <scope>NUCLEOTIDE SEQUENCE [LARGE SCALE GENOMIC DNA]</scope>
    <source>
        <strain evidence="5">DAG 2021-001</strain>
        <tissue evidence="5">Whole body minus gut</tissue>
    </source>
</reference>